<reference evidence="1" key="1">
    <citation type="submission" date="2019-01" db="EMBL/GenBank/DDBJ databases">
        <title>Draft genome sequences of three monokaryotic isolates of the white-rot basidiomycete fungus Dichomitus squalens.</title>
        <authorList>
            <consortium name="DOE Joint Genome Institute"/>
            <person name="Lopez S.C."/>
            <person name="Andreopoulos B."/>
            <person name="Pangilinan J."/>
            <person name="Lipzen A."/>
            <person name="Riley R."/>
            <person name="Ahrendt S."/>
            <person name="Ng V."/>
            <person name="Barry K."/>
            <person name="Daum C."/>
            <person name="Grigoriev I.V."/>
            <person name="Hilden K.S."/>
            <person name="Makela M.R."/>
            <person name="de Vries R.P."/>
        </authorList>
    </citation>
    <scope>NUCLEOTIDE SEQUENCE [LARGE SCALE GENOMIC DNA]</scope>
    <source>
        <strain evidence="1">OM18370.1</strain>
    </source>
</reference>
<evidence type="ECO:0000313" key="1">
    <source>
        <dbReference type="EMBL" id="TBU29578.1"/>
    </source>
</evidence>
<organism evidence="1">
    <name type="scientific">Dichomitus squalens</name>
    <dbReference type="NCBI Taxonomy" id="114155"/>
    <lineage>
        <taxon>Eukaryota</taxon>
        <taxon>Fungi</taxon>
        <taxon>Dikarya</taxon>
        <taxon>Basidiomycota</taxon>
        <taxon>Agaricomycotina</taxon>
        <taxon>Agaricomycetes</taxon>
        <taxon>Polyporales</taxon>
        <taxon>Polyporaceae</taxon>
        <taxon>Dichomitus</taxon>
    </lineage>
</organism>
<accession>A0A4Q9MR90</accession>
<protein>
    <submittedName>
        <fullName evidence="1">Uncharacterized protein</fullName>
    </submittedName>
</protein>
<proteinExistence type="predicted"/>
<dbReference type="EMBL" id="ML143412">
    <property type="protein sequence ID" value="TBU29578.1"/>
    <property type="molecule type" value="Genomic_DNA"/>
</dbReference>
<gene>
    <name evidence="1" type="ORF">BD311DRAFT_265860</name>
</gene>
<name>A0A4Q9MR90_9APHY</name>
<dbReference type="Proteomes" id="UP000292957">
    <property type="component" value="Unassembled WGS sequence"/>
</dbReference>
<dbReference type="AlphaFoldDB" id="A0A4Q9MR90"/>
<sequence length="154" mass="17638">MTSQRANYEYDYHASGTRGYISRSVVFCDANTVAMWAFTLRYDRLIGLDTDETRKSLLKWPERRRPDIVSASKVYLDNRVLQIRCNRASAIHTQGVYLAILKYMRYIRLLTIDGTHHRDTSPVLIIISSGSCSVRLTRGMIAGSVCNIDSRRSK</sequence>